<proteinExistence type="predicted"/>
<dbReference type="EMBL" id="CM056791">
    <property type="protein sequence ID" value="KAJ8725777.1"/>
    <property type="molecule type" value="Genomic_DNA"/>
</dbReference>
<organism evidence="1 2">
    <name type="scientific">Mythimna loreyi</name>
    <dbReference type="NCBI Taxonomy" id="667449"/>
    <lineage>
        <taxon>Eukaryota</taxon>
        <taxon>Metazoa</taxon>
        <taxon>Ecdysozoa</taxon>
        <taxon>Arthropoda</taxon>
        <taxon>Hexapoda</taxon>
        <taxon>Insecta</taxon>
        <taxon>Pterygota</taxon>
        <taxon>Neoptera</taxon>
        <taxon>Endopterygota</taxon>
        <taxon>Lepidoptera</taxon>
        <taxon>Glossata</taxon>
        <taxon>Ditrysia</taxon>
        <taxon>Noctuoidea</taxon>
        <taxon>Noctuidae</taxon>
        <taxon>Noctuinae</taxon>
        <taxon>Hadenini</taxon>
        <taxon>Mythimna</taxon>
    </lineage>
</organism>
<evidence type="ECO:0000313" key="2">
    <source>
        <dbReference type="Proteomes" id="UP001231649"/>
    </source>
</evidence>
<comment type="caution">
    <text evidence="1">The sequence shown here is derived from an EMBL/GenBank/DDBJ whole genome shotgun (WGS) entry which is preliminary data.</text>
</comment>
<keyword evidence="2" id="KW-1185">Reference proteome</keyword>
<evidence type="ECO:0000313" key="1">
    <source>
        <dbReference type="EMBL" id="KAJ8725777.1"/>
    </source>
</evidence>
<name>A0ACC2QUE3_9NEOP</name>
<dbReference type="Proteomes" id="UP001231649">
    <property type="component" value="Chromosome 15"/>
</dbReference>
<sequence length="254" mass="27198">MHVKSATTIVAALVATCVSGYPNLWHNNQLTPVHGLYVKPSSDGTTGDLFVAATEENGVKSQWAADKPVNFLTVAATAQPQAAAMPAAYPSLYSTQHDESATHKRSVMPSAVPNAPVQYAYAMPVQSGTQAEGGQVATYPYAYAIPSTTSTATETPKCEHQAAASPYPYQLPFQMFYPQMMSAYTNAMSILKDAGMSEESASTVMSQAAPTWSPTYAYPMYVMVDPNTWNKNQATTTTTPPPTSNTQSEENTQA</sequence>
<gene>
    <name evidence="1" type="ORF">PYW08_003960</name>
</gene>
<protein>
    <submittedName>
        <fullName evidence="1">Uncharacterized protein</fullName>
    </submittedName>
</protein>
<reference evidence="1" key="1">
    <citation type="submission" date="2023-03" db="EMBL/GenBank/DDBJ databases">
        <title>Chromosome-level genomes of two armyworms, Mythimna separata and Mythimna loreyi, provide insights into the biosynthesis and reception of sex pheromones.</title>
        <authorList>
            <person name="Zhao H."/>
        </authorList>
    </citation>
    <scope>NUCLEOTIDE SEQUENCE</scope>
    <source>
        <strain evidence="1">BeijingLab</strain>
    </source>
</reference>
<accession>A0ACC2QUE3</accession>